<dbReference type="AlphaFoldDB" id="A0A0F8V488"/>
<sequence>MLGRILLIVNEDWIVRHRASGRIVTPSSNPAATGEYDLYSNGNIRVTDEPWDARLISHSISSREVSFRQGVRERDGKCVITGQPNRLAAAGSWDGFHAAHGATGISSIISVQNGLLMSSNLHTAFAQYLFSINPDDGYKVTSFQPDNWRIDGKILDIVCRDPNNPDHVSDEVLRWHFRQSVLANMRAAGEPIFETDFPLGSDIMATLCQEPDGKERFEMELSRRLRVTREEETDVLGRREIF</sequence>
<dbReference type="STRING" id="308745.A0A0F8V488"/>
<dbReference type="OrthoDB" id="2142759at2759"/>
<gene>
    <name evidence="2" type="ORF">ARAM_003832</name>
</gene>
<dbReference type="EMBL" id="JZBS01000332">
    <property type="protein sequence ID" value="KKK26593.1"/>
    <property type="molecule type" value="Genomic_DNA"/>
</dbReference>
<protein>
    <recommendedName>
        <fullName evidence="1">HNH nuclease domain-containing protein</fullName>
    </recommendedName>
</protein>
<dbReference type="Pfam" id="PF13391">
    <property type="entry name" value="HNH_2"/>
    <property type="match status" value="1"/>
</dbReference>
<evidence type="ECO:0000313" key="3">
    <source>
        <dbReference type="Proteomes" id="UP000034291"/>
    </source>
</evidence>
<comment type="caution">
    <text evidence="2">The sequence shown here is derived from an EMBL/GenBank/DDBJ whole genome shotgun (WGS) entry which is preliminary data.</text>
</comment>
<dbReference type="Proteomes" id="UP000034291">
    <property type="component" value="Unassembled WGS sequence"/>
</dbReference>
<name>A0A0F8V488_9EURO</name>
<feature type="domain" description="HNH nuclease" evidence="1">
    <location>
        <begin position="92"/>
        <end position="133"/>
    </location>
</feature>
<organism evidence="2 3">
    <name type="scientific">Aspergillus rambellii</name>
    <dbReference type="NCBI Taxonomy" id="308745"/>
    <lineage>
        <taxon>Eukaryota</taxon>
        <taxon>Fungi</taxon>
        <taxon>Dikarya</taxon>
        <taxon>Ascomycota</taxon>
        <taxon>Pezizomycotina</taxon>
        <taxon>Eurotiomycetes</taxon>
        <taxon>Eurotiomycetidae</taxon>
        <taxon>Eurotiales</taxon>
        <taxon>Aspergillaceae</taxon>
        <taxon>Aspergillus</taxon>
        <taxon>Aspergillus subgen. Nidulantes</taxon>
    </lineage>
</organism>
<dbReference type="InterPro" id="IPR003615">
    <property type="entry name" value="HNH_nuc"/>
</dbReference>
<evidence type="ECO:0000313" key="2">
    <source>
        <dbReference type="EMBL" id="KKK26593.1"/>
    </source>
</evidence>
<accession>A0A0F8V488</accession>
<keyword evidence="3" id="KW-1185">Reference proteome</keyword>
<reference evidence="2 3" key="1">
    <citation type="submission" date="2015-02" db="EMBL/GenBank/DDBJ databases">
        <title>Draft Genome Sequences of Two Closely-Related Aflatoxigenic Aspergillus Species Obtained from the Cote d'Ivoire.</title>
        <authorList>
            <person name="Moore G.G."/>
            <person name="Beltz S.B."/>
            <person name="Mack B.M."/>
        </authorList>
    </citation>
    <scope>NUCLEOTIDE SEQUENCE [LARGE SCALE GENOMIC DNA]</scope>
    <source>
        <strain evidence="2 3">SRRC1468</strain>
    </source>
</reference>
<evidence type="ECO:0000259" key="1">
    <source>
        <dbReference type="Pfam" id="PF13391"/>
    </source>
</evidence>
<proteinExistence type="predicted"/>